<comment type="caution">
    <text evidence="1">The sequence shown here is derived from an EMBL/GenBank/DDBJ whole genome shotgun (WGS) entry which is preliminary data.</text>
</comment>
<gene>
    <name evidence="1" type="ORF">CEXT_654771</name>
</gene>
<protein>
    <submittedName>
        <fullName evidence="1">Uncharacterized protein</fullName>
    </submittedName>
</protein>
<dbReference type="Proteomes" id="UP001054945">
    <property type="component" value="Unassembled WGS sequence"/>
</dbReference>
<keyword evidence="2" id="KW-1185">Reference proteome</keyword>
<evidence type="ECO:0000313" key="1">
    <source>
        <dbReference type="EMBL" id="GIY66693.1"/>
    </source>
</evidence>
<proteinExistence type="predicted"/>
<dbReference type="AlphaFoldDB" id="A0AAV4VAJ6"/>
<reference evidence="1 2" key="1">
    <citation type="submission" date="2021-06" db="EMBL/GenBank/DDBJ databases">
        <title>Caerostris extrusa draft genome.</title>
        <authorList>
            <person name="Kono N."/>
            <person name="Arakawa K."/>
        </authorList>
    </citation>
    <scope>NUCLEOTIDE SEQUENCE [LARGE SCALE GENOMIC DNA]</scope>
</reference>
<evidence type="ECO:0000313" key="2">
    <source>
        <dbReference type="Proteomes" id="UP001054945"/>
    </source>
</evidence>
<organism evidence="1 2">
    <name type="scientific">Caerostris extrusa</name>
    <name type="common">Bark spider</name>
    <name type="synonym">Caerostris bankana</name>
    <dbReference type="NCBI Taxonomy" id="172846"/>
    <lineage>
        <taxon>Eukaryota</taxon>
        <taxon>Metazoa</taxon>
        <taxon>Ecdysozoa</taxon>
        <taxon>Arthropoda</taxon>
        <taxon>Chelicerata</taxon>
        <taxon>Arachnida</taxon>
        <taxon>Araneae</taxon>
        <taxon>Araneomorphae</taxon>
        <taxon>Entelegynae</taxon>
        <taxon>Araneoidea</taxon>
        <taxon>Araneidae</taxon>
        <taxon>Caerostris</taxon>
    </lineage>
</organism>
<accession>A0AAV4VAJ6</accession>
<dbReference type="EMBL" id="BPLR01014143">
    <property type="protein sequence ID" value="GIY66693.1"/>
    <property type="molecule type" value="Genomic_DNA"/>
</dbReference>
<name>A0AAV4VAJ6_CAEEX</name>
<sequence>MLLHINAIFLFTMERRGSRIRLERRTEEKNKRPLFSQSLREKGGSKFRDFVRKSECSAVAVQRNFLERPTNSLSGRLETFTVENVRELPLNLDGNFTFCRTCNSQYGGFCEDFRNSSTTMFHTYIKVPFSIF</sequence>